<feature type="transmembrane region" description="Helical" evidence="1">
    <location>
        <begin position="20"/>
        <end position="40"/>
    </location>
</feature>
<accession>A0A7X0J3D5</accession>
<organism evidence="2 3">
    <name type="scientific">Pedobacter cryoconitis</name>
    <dbReference type="NCBI Taxonomy" id="188932"/>
    <lineage>
        <taxon>Bacteria</taxon>
        <taxon>Pseudomonadati</taxon>
        <taxon>Bacteroidota</taxon>
        <taxon>Sphingobacteriia</taxon>
        <taxon>Sphingobacteriales</taxon>
        <taxon>Sphingobacteriaceae</taxon>
        <taxon>Pedobacter</taxon>
    </lineage>
</organism>
<name>A0A7X0J3D5_9SPHI</name>
<comment type="caution">
    <text evidence="2">The sequence shown here is derived from an EMBL/GenBank/DDBJ whole genome shotgun (WGS) entry which is preliminary data.</text>
</comment>
<keyword evidence="1" id="KW-0472">Membrane</keyword>
<dbReference type="Proteomes" id="UP000521017">
    <property type="component" value="Unassembled WGS sequence"/>
</dbReference>
<evidence type="ECO:0000313" key="2">
    <source>
        <dbReference type="EMBL" id="MBB6500115.1"/>
    </source>
</evidence>
<reference evidence="2 3" key="1">
    <citation type="submission" date="2020-08" db="EMBL/GenBank/DDBJ databases">
        <title>Genomic Encyclopedia of Type Strains, Phase IV (KMG-V): Genome sequencing to study the core and pangenomes of soil and plant-associated prokaryotes.</title>
        <authorList>
            <person name="Whitman W."/>
        </authorList>
    </citation>
    <scope>NUCLEOTIDE SEQUENCE [LARGE SCALE GENOMIC DNA]</scope>
    <source>
        <strain evidence="2 3">M2T3</strain>
    </source>
</reference>
<keyword evidence="1" id="KW-1133">Transmembrane helix</keyword>
<protein>
    <submittedName>
        <fullName evidence="2">Uncharacterized protein</fullName>
    </submittedName>
</protein>
<dbReference type="AlphaFoldDB" id="A0A7X0J3D5"/>
<gene>
    <name evidence="2" type="ORF">HDF25_002259</name>
</gene>
<keyword evidence="1" id="KW-0812">Transmembrane</keyword>
<dbReference type="EMBL" id="JACHCC010000005">
    <property type="protein sequence ID" value="MBB6500115.1"/>
    <property type="molecule type" value="Genomic_DNA"/>
</dbReference>
<evidence type="ECO:0000313" key="3">
    <source>
        <dbReference type="Proteomes" id="UP000521017"/>
    </source>
</evidence>
<proteinExistence type="predicted"/>
<dbReference type="RefSeq" id="WP_260409360.1">
    <property type="nucleotide sequence ID" value="NZ_JACHCC010000005.1"/>
</dbReference>
<sequence>MATLTINRAPSMTTLWSKSFIGLFGLSLLVHTIILVFTVAGI</sequence>
<evidence type="ECO:0000256" key="1">
    <source>
        <dbReference type="SAM" id="Phobius"/>
    </source>
</evidence>